<name>A0A9N7AB48_9RHAB</name>
<reference evidence="1" key="1">
    <citation type="journal article" date="2022" name="bioRxiv">
        <title>Unlocking the hidden genetic diversity of varicosaviruses, the neglected plant rhabdoviruses.</title>
        <authorList>
            <person name="Bejerman N."/>
            <person name="Dietzgen R.G."/>
            <person name="Debat H."/>
        </authorList>
    </citation>
    <scope>NUCLEOTIDE SEQUENCE</scope>
</reference>
<accession>A0A9N7AB48</accession>
<evidence type="ECO:0000313" key="1">
    <source>
        <dbReference type="EMBL" id="DAZ90766.1"/>
    </source>
</evidence>
<protein>
    <submittedName>
        <fullName evidence="1">Protein 4</fullName>
    </submittedName>
</protein>
<organism evidence="1">
    <name type="scientific">Ophrys virus 1</name>
    <dbReference type="NCBI Taxonomy" id="2977977"/>
    <lineage>
        <taxon>Viruses</taxon>
        <taxon>Riboviria</taxon>
        <taxon>Orthornavirae</taxon>
        <taxon>Negarnaviricota</taxon>
        <taxon>Haploviricotina</taxon>
        <taxon>Monjiviricetes</taxon>
        <taxon>Mononegavirales</taxon>
        <taxon>Rhabdoviridae</taxon>
    </lineage>
</organism>
<sequence>MSSRVPFRQSYVPKNKEISLGSSSCNDTETKIIRSISQKICSYKFPNWGSSRQHDWRELFRYQRVVLAEIKSELTKITSDQGCRYHDYGEDSKRLCVKIQVILYSLEKYLQSKRSQDLVRLRGIPIPHSYICWSCIRLIFISDDSVQTIQDNEERRKTKSFPAPIEEFETSSRVYDPRYGVMIEKYAKDPEINLCDSSSDEGYYDDLKDEDLSL</sequence>
<dbReference type="EMBL" id="BK061789">
    <property type="protein sequence ID" value="DAZ90766.1"/>
    <property type="molecule type" value="Viral_cRNA"/>
</dbReference>
<proteinExistence type="predicted"/>